<proteinExistence type="predicted"/>
<dbReference type="AlphaFoldDB" id="A0A6L5QR02"/>
<organism evidence="3 4">
    <name type="scientific">Duganella alba</name>
    <dbReference type="NCBI Taxonomy" id="2666081"/>
    <lineage>
        <taxon>Bacteria</taxon>
        <taxon>Pseudomonadati</taxon>
        <taxon>Pseudomonadota</taxon>
        <taxon>Betaproteobacteria</taxon>
        <taxon>Burkholderiales</taxon>
        <taxon>Oxalobacteraceae</taxon>
        <taxon>Telluria group</taxon>
        <taxon>Duganella</taxon>
    </lineage>
</organism>
<reference evidence="3 4" key="1">
    <citation type="submission" date="2019-11" db="EMBL/GenBank/DDBJ databases">
        <title>Novel species isolated from a subtropical stream in China.</title>
        <authorList>
            <person name="Lu H."/>
        </authorList>
    </citation>
    <scope>NUCLEOTIDE SEQUENCE [LARGE SCALE GENOMIC DNA]</scope>
    <source>
        <strain evidence="3 4">FT25W</strain>
    </source>
</reference>
<evidence type="ECO:0000313" key="4">
    <source>
        <dbReference type="Proteomes" id="UP000481037"/>
    </source>
</evidence>
<feature type="region of interest" description="Disordered" evidence="1">
    <location>
        <begin position="25"/>
        <end position="53"/>
    </location>
</feature>
<accession>A0A6L5QR02</accession>
<evidence type="ECO:0000256" key="1">
    <source>
        <dbReference type="SAM" id="MobiDB-lite"/>
    </source>
</evidence>
<dbReference type="RefSeq" id="WP_154370525.1">
    <property type="nucleotide sequence ID" value="NZ_WKJM01000047.1"/>
</dbReference>
<name>A0A6L5QR02_9BURK</name>
<evidence type="ECO:0008006" key="5">
    <source>
        <dbReference type="Google" id="ProtNLM"/>
    </source>
</evidence>
<evidence type="ECO:0000313" key="3">
    <source>
        <dbReference type="EMBL" id="MRX11778.1"/>
    </source>
</evidence>
<dbReference type="Proteomes" id="UP000481037">
    <property type="component" value="Unassembled WGS sequence"/>
</dbReference>
<gene>
    <name evidence="3" type="ORF">GJ697_28515</name>
</gene>
<comment type="caution">
    <text evidence="3">The sequence shown here is derived from an EMBL/GenBank/DDBJ whole genome shotgun (WGS) entry which is preliminary data.</text>
</comment>
<keyword evidence="4" id="KW-1185">Reference proteome</keyword>
<sequence length="97" mass="9717">MPILHKHLCRAAPLLVALTLAACGGSHHDDDGTPPPPPTVSQPPATAEVPPGASASVSGFIAYLVALLGAAADQLEPVDTSTLVAPVDDHAEPVSVN</sequence>
<evidence type="ECO:0000256" key="2">
    <source>
        <dbReference type="SAM" id="SignalP"/>
    </source>
</evidence>
<keyword evidence="2" id="KW-0732">Signal</keyword>
<feature type="chain" id="PRO_5026722501" description="Lipoprotein" evidence="2">
    <location>
        <begin position="29"/>
        <end position="97"/>
    </location>
</feature>
<dbReference type="PROSITE" id="PS51257">
    <property type="entry name" value="PROKAR_LIPOPROTEIN"/>
    <property type="match status" value="1"/>
</dbReference>
<feature type="signal peptide" evidence="2">
    <location>
        <begin position="1"/>
        <end position="28"/>
    </location>
</feature>
<dbReference type="EMBL" id="WKJM01000047">
    <property type="protein sequence ID" value="MRX11778.1"/>
    <property type="molecule type" value="Genomic_DNA"/>
</dbReference>
<protein>
    <recommendedName>
        <fullName evidence="5">Lipoprotein</fullName>
    </recommendedName>
</protein>